<feature type="domain" description="TonB-dependent receptor-like beta-barrel" evidence="14">
    <location>
        <begin position="198"/>
        <end position="676"/>
    </location>
</feature>
<evidence type="ECO:0000256" key="1">
    <source>
        <dbReference type="ARBA" id="ARBA00004571"/>
    </source>
</evidence>
<evidence type="ECO:0000256" key="11">
    <source>
        <dbReference type="PROSITE-ProRule" id="PRU01360"/>
    </source>
</evidence>
<dbReference type="Gene3D" id="2.40.170.20">
    <property type="entry name" value="TonB-dependent receptor, beta-barrel domain"/>
    <property type="match status" value="1"/>
</dbReference>
<dbReference type="CDD" id="cd01347">
    <property type="entry name" value="ligand_gated_channel"/>
    <property type="match status" value="1"/>
</dbReference>
<organism evidence="16 17">
    <name type="scientific">Spongiibacter nanhainus</name>
    <dbReference type="NCBI Taxonomy" id="2794344"/>
    <lineage>
        <taxon>Bacteria</taxon>
        <taxon>Pseudomonadati</taxon>
        <taxon>Pseudomonadota</taxon>
        <taxon>Gammaproteobacteria</taxon>
        <taxon>Cellvibrionales</taxon>
        <taxon>Spongiibacteraceae</taxon>
        <taxon>Spongiibacter</taxon>
    </lineage>
</organism>
<evidence type="ECO:0000259" key="15">
    <source>
        <dbReference type="Pfam" id="PF07715"/>
    </source>
</evidence>
<comment type="similarity">
    <text evidence="11 12">Belongs to the TonB-dependent receptor family.</text>
</comment>
<keyword evidence="2 11" id="KW-0813">Transport</keyword>
<keyword evidence="9 11" id="KW-0472">Membrane</keyword>
<protein>
    <submittedName>
        <fullName evidence="16">TonB-dependent receptor</fullName>
    </submittedName>
</protein>
<dbReference type="InterPro" id="IPR036942">
    <property type="entry name" value="Beta-barrel_TonB_sf"/>
</dbReference>
<evidence type="ECO:0000256" key="10">
    <source>
        <dbReference type="ARBA" id="ARBA00023237"/>
    </source>
</evidence>
<evidence type="ECO:0000256" key="13">
    <source>
        <dbReference type="SAM" id="SignalP"/>
    </source>
</evidence>
<keyword evidence="3 11" id="KW-1134">Transmembrane beta strand</keyword>
<evidence type="ECO:0000256" key="12">
    <source>
        <dbReference type="RuleBase" id="RU003357"/>
    </source>
</evidence>
<evidence type="ECO:0000256" key="6">
    <source>
        <dbReference type="ARBA" id="ARBA00023004"/>
    </source>
</evidence>
<accession>A0A7T4R028</accession>
<sequence length="713" mass="77971">MPRLYWSPPYVTALSLALTAPGLVAQPAAQGEGTDRPQRLEEMVVFGDPLRRQTLDTVSSISVVPEARLDAQNIRDLYDLLLRTPNVSAAKEDKFSVRGISNEGIGPGGTGRPTVSVFIDGARQPGRGAGNTWDVEQVEFYRGPQSTAFGPGSLAGAIVLKSRALDYQGYSGSAKLGAANYSGQEAGIAVGGPLIDGVAFRYAGETNQTDGEVTNTTLDDDEWQARKRYLNRFKLGWQGNDWYSLELTWQDTKLREGTEYLPPANAERRRSTDNVNGFYDDDSELFVLRQILTLSDALDVELIASQSESNSARRGDYDVSAEDRGQFTNITTKENQALELRLNISTERLRAVLGAYYSEDDLMGTSANRGVNYSLSGLEVKADADLAADRSADTRALYSEADIDLDSRFTLTLGLRYEENEADNRSAFMVTGAQAVDPITGTPLPGDVGPLLAAVLDDDTSAPSGDTVLLPKLALSYDISDSLSSFVSFTQGYRAGSVDFVSDGNSPTYDPEYTDNYELGLKFSHHSWYVQAALFRIDYQDMQVGVRVDASNFRTDNAGEAQAQGAELEFSGDLGLGFSVFGGVGYTETEFTDYQDDEVSFDGKRFPNAPLATANFTLRYQHSTGFFADASWSRTGGSFTERENTPSLRADARDLFGARAGWQGEQLGVELYGQNLTDKFYVTDRFVSESLGINAAFVGDPREYGIRLHYQLD</sequence>
<dbReference type="PANTHER" id="PTHR32552:SF81">
    <property type="entry name" value="TONB-DEPENDENT OUTER MEMBRANE RECEPTOR"/>
    <property type="match status" value="1"/>
</dbReference>
<gene>
    <name evidence="16" type="ORF">I6N98_15755</name>
</gene>
<dbReference type="AlphaFoldDB" id="A0A7T4R028"/>
<dbReference type="InterPro" id="IPR000531">
    <property type="entry name" value="Beta-barrel_TonB"/>
</dbReference>
<evidence type="ECO:0000256" key="4">
    <source>
        <dbReference type="ARBA" id="ARBA00022496"/>
    </source>
</evidence>
<evidence type="ECO:0000256" key="9">
    <source>
        <dbReference type="ARBA" id="ARBA00023136"/>
    </source>
</evidence>
<keyword evidence="6" id="KW-0408">Iron</keyword>
<evidence type="ECO:0000256" key="5">
    <source>
        <dbReference type="ARBA" id="ARBA00022692"/>
    </source>
</evidence>
<dbReference type="PROSITE" id="PS52016">
    <property type="entry name" value="TONB_DEPENDENT_REC_3"/>
    <property type="match status" value="1"/>
</dbReference>
<evidence type="ECO:0000313" key="17">
    <source>
        <dbReference type="Proteomes" id="UP000596063"/>
    </source>
</evidence>
<evidence type="ECO:0000256" key="7">
    <source>
        <dbReference type="ARBA" id="ARBA00023065"/>
    </source>
</evidence>
<dbReference type="SUPFAM" id="SSF56935">
    <property type="entry name" value="Porins"/>
    <property type="match status" value="1"/>
</dbReference>
<dbReference type="EMBL" id="CP066167">
    <property type="protein sequence ID" value="QQD17777.1"/>
    <property type="molecule type" value="Genomic_DNA"/>
</dbReference>
<keyword evidence="16" id="KW-0675">Receptor</keyword>
<keyword evidence="8 12" id="KW-0798">TonB box</keyword>
<keyword evidence="17" id="KW-1185">Reference proteome</keyword>
<evidence type="ECO:0000256" key="3">
    <source>
        <dbReference type="ARBA" id="ARBA00022452"/>
    </source>
</evidence>
<comment type="subcellular location">
    <subcellularLocation>
        <location evidence="1 11">Cell outer membrane</location>
        <topology evidence="1 11">Multi-pass membrane protein</topology>
    </subcellularLocation>
</comment>
<dbReference type="GO" id="GO:0006826">
    <property type="term" value="P:iron ion transport"/>
    <property type="evidence" value="ECO:0007669"/>
    <property type="project" value="UniProtKB-KW"/>
</dbReference>
<dbReference type="Proteomes" id="UP000596063">
    <property type="component" value="Chromosome"/>
</dbReference>
<evidence type="ECO:0000256" key="2">
    <source>
        <dbReference type="ARBA" id="ARBA00022448"/>
    </source>
</evidence>
<keyword evidence="5 11" id="KW-0812">Transmembrane</keyword>
<proteinExistence type="inferred from homology"/>
<keyword evidence="10 11" id="KW-0998">Cell outer membrane</keyword>
<dbReference type="RefSeq" id="WP_198569276.1">
    <property type="nucleotide sequence ID" value="NZ_CP066167.1"/>
</dbReference>
<keyword evidence="13" id="KW-0732">Signal</keyword>
<dbReference type="PANTHER" id="PTHR32552">
    <property type="entry name" value="FERRICHROME IRON RECEPTOR-RELATED"/>
    <property type="match status" value="1"/>
</dbReference>
<keyword evidence="7" id="KW-0406">Ion transport</keyword>
<dbReference type="Pfam" id="PF07715">
    <property type="entry name" value="Plug"/>
    <property type="match status" value="1"/>
</dbReference>
<feature type="domain" description="TonB-dependent receptor plug" evidence="15">
    <location>
        <begin position="55"/>
        <end position="157"/>
    </location>
</feature>
<reference evidence="16 17" key="1">
    <citation type="submission" date="2020-12" db="EMBL/GenBank/DDBJ databases">
        <authorList>
            <person name="Shan Y."/>
        </authorList>
    </citation>
    <scope>NUCLEOTIDE SEQUENCE [LARGE SCALE GENOMIC DNA]</scope>
    <source>
        <strain evidence="17">csc3.9</strain>
    </source>
</reference>
<feature type="signal peptide" evidence="13">
    <location>
        <begin position="1"/>
        <end position="25"/>
    </location>
</feature>
<name>A0A7T4R028_9GAMM</name>
<dbReference type="KEGG" id="snan:I6N98_15755"/>
<evidence type="ECO:0000313" key="16">
    <source>
        <dbReference type="EMBL" id="QQD17777.1"/>
    </source>
</evidence>
<evidence type="ECO:0000259" key="14">
    <source>
        <dbReference type="Pfam" id="PF00593"/>
    </source>
</evidence>
<dbReference type="Pfam" id="PF00593">
    <property type="entry name" value="TonB_dep_Rec_b-barrel"/>
    <property type="match status" value="1"/>
</dbReference>
<feature type="chain" id="PRO_5032726884" evidence="13">
    <location>
        <begin position="26"/>
        <end position="713"/>
    </location>
</feature>
<dbReference type="GO" id="GO:0009279">
    <property type="term" value="C:cell outer membrane"/>
    <property type="evidence" value="ECO:0007669"/>
    <property type="project" value="UniProtKB-SubCell"/>
</dbReference>
<dbReference type="InterPro" id="IPR039426">
    <property type="entry name" value="TonB-dep_rcpt-like"/>
</dbReference>
<keyword evidence="4" id="KW-0410">Iron transport</keyword>
<evidence type="ECO:0000256" key="8">
    <source>
        <dbReference type="ARBA" id="ARBA00023077"/>
    </source>
</evidence>
<dbReference type="InterPro" id="IPR012910">
    <property type="entry name" value="Plug_dom"/>
</dbReference>